<feature type="transmembrane region" description="Helical" evidence="5">
    <location>
        <begin position="169"/>
        <end position="188"/>
    </location>
</feature>
<keyword evidence="2 5" id="KW-0812">Transmembrane</keyword>
<evidence type="ECO:0000313" key="7">
    <source>
        <dbReference type="Proteomes" id="UP000326554"/>
    </source>
</evidence>
<dbReference type="GO" id="GO:0016020">
    <property type="term" value="C:membrane"/>
    <property type="evidence" value="ECO:0007669"/>
    <property type="project" value="UniProtKB-SubCell"/>
</dbReference>
<dbReference type="RefSeq" id="WP_150445765.1">
    <property type="nucleotide sequence ID" value="NZ_VYQE01000004.1"/>
</dbReference>
<organism evidence="6 7">
    <name type="scientific">Histidinibacterium aquaticum</name>
    <dbReference type="NCBI Taxonomy" id="2613962"/>
    <lineage>
        <taxon>Bacteria</taxon>
        <taxon>Pseudomonadati</taxon>
        <taxon>Pseudomonadota</taxon>
        <taxon>Alphaproteobacteria</taxon>
        <taxon>Rhodobacterales</taxon>
        <taxon>Paracoccaceae</taxon>
        <taxon>Histidinibacterium</taxon>
    </lineage>
</organism>
<keyword evidence="4 5" id="KW-0472">Membrane</keyword>
<feature type="transmembrane region" description="Helical" evidence="5">
    <location>
        <begin position="56"/>
        <end position="72"/>
    </location>
</feature>
<dbReference type="Proteomes" id="UP000326554">
    <property type="component" value="Unassembled WGS sequence"/>
</dbReference>
<comment type="subcellular location">
    <subcellularLocation>
        <location evidence="1">Membrane</location>
        <topology evidence="1">Multi-pass membrane protein</topology>
    </subcellularLocation>
</comment>
<feature type="transmembrane region" description="Helical" evidence="5">
    <location>
        <begin position="118"/>
        <end position="138"/>
    </location>
</feature>
<evidence type="ECO:0000256" key="3">
    <source>
        <dbReference type="ARBA" id="ARBA00022989"/>
    </source>
</evidence>
<reference evidence="6 7" key="1">
    <citation type="submission" date="2019-09" db="EMBL/GenBank/DDBJ databases">
        <authorList>
            <person name="Park J.-S."/>
            <person name="Choi H.-J."/>
        </authorList>
    </citation>
    <scope>NUCLEOTIDE SEQUENCE [LARGE SCALE GENOMIC DNA]</scope>
    <source>
        <strain evidence="6 7">176SS1-4</strain>
    </source>
</reference>
<name>A0A5J5GFC2_9RHOB</name>
<keyword evidence="3 5" id="KW-1133">Transmembrane helix</keyword>
<dbReference type="Pfam" id="PF07681">
    <property type="entry name" value="DoxX"/>
    <property type="match status" value="1"/>
</dbReference>
<dbReference type="AlphaFoldDB" id="A0A5J5GFC2"/>
<evidence type="ECO:0000256" key="4">
    <source>
        <dbReference type="ARBA" id="ARBA00023136"/>
    </source>
</evidence>
<proteinExistence type="predicted"/>
<keyword evidence="7" id="KW-1185">Reference proteome</keyword>
<evidence type="ECO:0000313" key="6">
    <source>
        <dbReference type="EMBL" id="KAA9006747.1"/>
    </source>
</evidence>
<evidence type="ECO:0000256" key="2">
    <source>
        <dbReference type="ARBA" id="ARBA00022692"/>
    </source>
</evidence>
<gene>
    <name evidence="6" type="ORF">F3S47_13270</name>
</gene>
<feature type="transmembrane region" description="Helical" evidence="5">
    <location>
        <begin position="272"/>
        <end position="289"/>
    </location>
</feature>
<evidence type="ECO:0000256" key="1">
    <source>
        <dbReference type="ARBA" id="ARBA00004141"/>
    </source>
</evidence>
<sequence length="338" mass="35863">MVGLKPMIGRRTLGGFALGLTAVILSAPGASAHVNWFVDPDATPLPTYGIGDPVFLGWLVLAGLLVTASVWLDDKLPSPPIAGTRTRHDFMELLRVFTGMSFLLTAYEGALLAPHQSAVGPVGTAMLFMQAGIGIMLIANRWIAYAAALMLVLQLGVAMKFGLFAALEYAIYIGIALFLLFNSLEGELQRRLKPYSVDVLRICTGVSLVALAIGEKLAPSSLGQTFVAQYQWNFMQGLGVEAFDDRLFVLSAGMVEAVIGIVLILGTTTRLAILALSVTMAISNVVFILQGNSEAALVEFIGHMPIIGVALVLLLLGYGRRIKVTHAFRSAGTAASGA</sequence>
<dbReference type="InterPro" id="IPR032808">
    <property type="entry name" value="DoxX"/>
</dbReference>
<accession>A0A5J5GFC2</accession>
<feature type="transmembrane region" description="Helical" evidence="5">
    <location>
        <begin position="247"/>
        <end position="265"/>
    </location>
</feature>
<feature type="transmembrane region" description="Helical" evidence="5">
    <location>
        <begin position="301"/>
        <end position="319"/>
    </location>
</feature>
<comment type="caution">
    <text evidence="6">The sequence shown here is derived from an EMBL/GenBank/DDBJ whole genome shotgun (WGS) entry which is preliminary data.</text>
</comment>
<feature type="transmembrane region" description="Helical" evidence="5">
    <location>
        <begin position="93"/>
        <end position="112"/>
    </location>
</feature>
<dbReference type="EMBL" id="VYQE01000004">
    <property type="protein sequence ID" value="KAA9006747.1"/>
    <property type="molecule type" value="Genomic_DNA"/>
</dbReference>
<evidence type="ECO:0000256" key="5">
    <source>
        <dbReference type="SAM" id="Phobius"/>
    </source>
</evidence>
<protein>
    <submittedName>
        <fullName evidence="6">DoxX family membrane protein</fullName>
    </submittedName>
</protein>